<dbReference type="AlphaFoldDB" id="A0A5B0BJX1"/>
<dbReference type="GO" id="GO:0005524">
    <property type="term" value="F:ATP binding"/>
    <property type="evidence" value="ECO:0007669"/>
    <property type="project" value="UniProtKB-KW"/>
</dbReference>
<dbReference type="GO" id="GO:0008654">
    <property type="term" value="P:phospholipid biosynthetic process"/>
    <property type="evidence" value="ECO:0007669"/>
    <property type="project" value="UniProtKB-KW"/>
</dbReference>
<dbReference type="Pfam" id="PF19279">
    <property type="entry name" value="YegS_C"/>
    <property type="match status" value="1"/>
</dbReference>
<feature type="domain" description="DAGKc" evidence="9">
    <location>
        <begin position="1"/>
        <end position="94"/>
    </location>
</feature>
<dbReference type="InterPro" id="IPR001206">
    <property type="entry name" value="Diacylglycerol_kinase_cat_dom"/>
</dbReference>
<evidence type="ECO:0000313" key="10">
    <source>
        <dbReference type="EMBL" id="KAA0942503.1"/>
    </source>
</evidence>
<dbReference type="PANTHER" id="PTHR12358">
    <property type="entry name" value="SPHINGOSINE KINASE"/>
    <property type="match status" value="1"/>
</dbReference>
<dbReference type="PANTHER" id="PTHR12358:SF54">
    <property type="entry name" value="SPHINGOSINE KINASE RELATED PROTEIN"/>
    <property type="match status" value="1"/>
</dbReference>
<dbReference type="GO" id="GO:0016301">
    <property type="term" value="F:kinase activity"/>
    <property type="evidence" value="ECO:0007669"/>
    <property type="project" value="UniProtKB-KW"/>
</dbReference>
<dbReference type="Pfam" id="PF00781">
    <property type="entry name" value="DAGK_cat"/>
    <property type="match status" value="1"/>
</dbReference>
<evidence type="ECO:0000256" key="5">
    <source>
        <dbReference type="ARBA" id="ARBA00022777"/>
    </source>
</evidence>
<gene>
    <name evidence="10" type="ORF">FGF04_02855</name>
</gene>
<reference evidence="10 11" key="1">
    <citation type="submission" date="2019-05" db="EMBL/GenBank/DDBJ databases">
        <authorList>
            <person name="Hariharan J."/>
            <person name="Choudoir M.J."/>
            <person name="Diebold P."/>
            <person name="Panke-Buisse K."/>
            <person name="Buckley D.H."/>
        </authorList>
    </citation>
    <scope>NUCLEOTIDE SEQUENCE [LARGE SCALE GENOMIC DNA]</scope>
    <source>
        <strain evidence="10 11">SUN51</strain>
    </source>
</reference>
<keyword evidence="8" id="KW-1208">Phospholipid metabolism</keyword>
<dbReference type="InterPro" id="IPR016064">
    <property type="entry name" value="NAD/diacylglycerol_kinase_sf"/>
</dbReference>
<dbReference type="InterPro" id="IPR050187">
    <property type="entry name" value="Lipid_Phosphate_FormReg"/>
</dbReference>
<dbReference type="PROSITE" id="PS50146">
    <property type="entry name" value="DAGK"/>
    <property type="match status" value="1"/>
</dbReference>
<evidence type="ECO:0000256" key="3">
    <source>
        <dbReference type="ARBA" id="ARBA00022679"/>
    </source>
</evidence>
<dbReference type="EMBL" id="VDFC01000007">
    <property type="protein sequence ID" value="KAA0942503.1"/>
    <property type="molecule type" value="Genomic_DNA"/>
</dbReference>
<dbReference type="Proteomes" id="UP000324965">
    <property type="component" value="Unassembled WGS sequence"/>
</dbReference>
<evidence type="ECO:0000256" key="1">
    <source>
        <dbReference type="ARBA" id="ARBA00001946"/>
    </source>
</evidence>
<name>A0A5B0BJX1_9ACTN</name>
<comment type="similarity">
    <text evidence="2">Belongs to the diacylglycerol/lipid kinase family.</text>
</comment>
<evidence type="ECO:0000259" key="9">
    <source>
        <dbReference type="PROSITE" id="PS50146"/>
    </source>
</evidence>
<evidence type="ECO:0000313" key="11">
    <source>
        <dbReference type="Proteomes" id="UP000324965"/>
    </source>
</evidence>
<dbReference type="InterPro" id="IPR045540">
    <property type="entry name" value="YegS/DAGK_C"/>
</dbReference>
<dbReference type="OrthoDB" id="142078at2"/>
<protein>
    <submittedName>
        <fullName evidence="10">Diacylglycerol kinase</fullName>
    </submittedName>
</protein>
<keyword evidence="6" id="KW-0067">ATP-binding</keyword>
<keyword evidence="4" id="KW-0547">Nucleotide-binding</keyword>
<comment type="cofactor">
    <cofactor evidence="1">
        <name>Mg(2+)</name>
        <dbReference type="ChEBI" id="CHEBI:18420"/>
    </cofactor>
</comment>
<keyword evidence="5 10" id="KW-0418">Kinase</keyword>
<keyword evidence="11" id="KW-1185">Reference proteome</keyword>
<keyword evidence="3" id="KW-0808">Transferase</keyword>
<dbReference type="SUPFAM" id="SSF111331">
    <property type="entry name" value="NAD kinase/diacylglycerol kinase-like"/>
    <property type="match status" value="1"/>
</dbReference>
<organism evidence="10 11">
    <name type="scientific">Streptomyces apricus</name>
    <dbReference type="NCBI Taxonomy" id="1828112"/>
    <lineage>
        <taxon>Bacteria</taxon>
        <taxon>Bacillati</taxon>
        <taxon>Actinomycetota</taxon>
        <taxon>Actinomycetes</taxon>
        <taxon>Kitasatosporales</taxon>
        <taxon>Streptomycetaceae</taxon>
        <taxon>Streptomyces</taxon>
    </lineage>
</organism>
<dbReference type="InterPro" id="IPR017438">
    <property type="entry name" value="ATP-NAD_kinase_N"/>
</dbReference>
<evidence type="ECO:0000256" key="6">
    <source>
        <dbReference type="ARBA" id="ARBA00022840"/>
    </source>
</evidence>
<evidence type="ECO:0000256" key="8">
    <source>
        <dbReference type="ARBA" id="ARBA00023264"/>
    </source>
</evidence>
<sequence length="304" mass="31871">MLIANPQAGSRERQPVDEVVALCAGLVPHLDVVLTEYPGHAEESAAKAAASAADAVVVLGGDGTTREAASGLVRSGRAEPPAMLNLPFGTGNSFYREIWADAPWRQVVTKALGGAGPRLRRVDMAHVRETGALALLGAGAGLIADALEVAQGMFDVQGRDRYQRAVARLMSAYTPYEGRVSVDGEIVHEGPVTLVNVGGGRYRAGRFKLLPHSVVDDGLLDVCVVGGEMGVRELAGLTHDGGHLGHPGVTYRTGTRCVVERTDGRPLSFEHDGELCTAGSSRYTIDLLPGVLPVLSPAVPESGR</sequence>
<keyword evidence="7" id="KW-0444">Lipid biosynthesis</keyword>
<dbReference type="Gene3D" id="2.60.200.40">
    <property type="match status" value="1"/>
</dbReference>
<proteinExistence type="inferred from homology"/>
<keyword evidence="7" id="KW-0594">Phospholipid biosynthesis</keyword>
<keyword evidence="7" id="KW-0443">Lipid metabolism</keyword>
<evidence type="ECO:0000256" key="7">
    <source>
        <dbReference type="ARBA" id="ARBA00023209"/>
    </source>
</evidence>
<dbReference type="Gene3D" id="3.40.50.10330">
    <property type="entry name" value="Probable inorganic polyphosphate/atp-NAD kinase, domain 1"/>
    <property type="match status" value="1"/>
</dbReference>
<evidence type="ECO:0000256" key="4">
    <source>
        <dbReference type="ARBA" id="ARBA00022741"/>
    </source>
</evidence>
<evidence type="ECO:0000256" key="2">
    <source>
        <dbReference type="ARBA" id="ARBA00005983"/>
    </source>
</evidence>
<comment type="caution">
    <text evidence="10">The sequence shown here is derived from an EMBL/GenBank/DDBJ whole genome shotgun (WGS) entry which is preliminary data.</text>
</comment>
<accession>A0A5B0BJX1</accession>